<dbReference type="InterPro" id="IPR023828">
    <property type="entry name" value="Peptidase_S8_Ser-AS"/>
</dbReference>
<feature type="domain" description="Peptidase S8/S53" evidence="7">
    <location>
        <begin position="214"/>
        <end position="489"/>
    </location>
</feature>
<dbReference type="PANTHER" id="PTHR43806:SF11">
    <property type="entry name" value="CEREVISIN-RELATED"/>
    <property type="match status" value="1"/>
</dbReference>
<dbReference type="GO" id="GO:0004252">
    <property type="term" value="F:serine-type endopeptidase activity"/>
    <property type="evidence" value="ECO:0007669"/>
    <property type="project" value="UniProtKB-UniRule"/>
</dbReference>
<dbReference type="PROSITE" id="PS51257">
    <property type="entry name" value="PROKAR_LIPOPROTEIN"/>
    <property type="match status" value="1"/>
</dbReference>
<dbReference type="PROSITE" id="PS51892">
    <property type="entry name" value="SUBTILASE"/>
    <property type="match status" value="1"/>
</dbReference>
<evidence type="ECO:0000256" key="3">
    <source>
        <dbReference type="ARBA" id="ARBA00022801"/>
    </source>
</evidence>
<dbReference type="InterPro" id="IPR015500">
    <property type="entry name" value="Peptidase_S8_subtilisin-rel"/>
</dbReference>
<gene>
    <name evidence="8" type="ordered locus">Deipe_1756</name>
</gene>
<dbReference type="AlphaFoldDB" id="L0A2N3"/>
<dbReference type="RefSeq" id="WP_015235580.1">
    <property type="nucleotide sequence ID" value="NC_019793.1"/>
</dbReference>
<protein>
    <submittedName>
        <fullName evidence="8">Subtilisin-like serine protease</fullName>
    </submittedName>
</protein>
<dbReference type="InterPro" id="IPR000209">
    <property type="entry name" value="Peptidase_S8/S53_dom"/>
</dbReference>
<evidence type="ECO:0000256" key="1">
    <source>
        <dbReference type="ARBA" id="ARBA00011073"/>
    </source>
</evidence>
<dbReference type="PROSITE" id="PS00138">
    <property type="entry name" value="SUBTILASE_SER"/>
    <property type="match status" value="1"/>
</dbReference>
<dbReference type="STRING" id="937777.Deipe_1756"/>
<dbReference type="PANTHER" id="PTHR43806">
    <property type="entry name" value="PEPTIDASE S8"/>
    <property type="match status" value="1"/>
</dbReference>
<dbReference type="EMBL" id="CP003382">
    <property type="protein sequence ID" value="AFZ67275.1"/>
    <property type="molecule type" value="Genomic_DNA"/>
</dbReference>
<evidence type="ECO:0000256" key="2">
    <source>
        <dbReference type="ARBA" id="ARBA00022670"/>
    </source>
</evidence>
<accession>L0A2N3</accession>
<proteinExistence type="inferred from homology"/>
<keyword evidence="3 5" id="KW-0378">Hydrolase</keyword>
<dbReference type="KEGG" id="dpd:Deipe_1756"/>
<feature type="active site" description="Charge relay system" evidence="5">
    <location>
        <position position="453"/>
    </location>
</feature>
<feature type="active site" description="Charge relay system" evidence="5">
    <location>
        <position position="220"/>
    </location>
</feature>
<evidence type="ECO:0000313" key="8">
    <source>
        <dbReference type="EMBL" id="AFZ67275.1"/>
    </source>
</evidence>
<keyword evidence="2 5" id="KW-0645">Protease</keyword>
<dbReference type="PATRIC" id="fig|937777.3.peg.1758"/>
<reference evidence="9" key="1">
    <citation type="submission" date="2012-03" db="EMBL/GenBank/DDBJ databases">
        <title>Complete sequence of chromosome of Deinococcus peraridilitoris DSM 19664.</title>
        <authorList>
            <person name="Lucas S."/>
            <person name="Copeland A."/>
            <person name="Lapidus A."/>
            <person name="Glavina del Rio T."/>
            <person name="Dalin E."/>
            <person name="Tice H."/>
            <person name="Bruce D."/>
            <person name="Goodwin L."/>
            <person name="Pitluck S."/>
            <person name="Peters L."/>
            <person name="Mikhailova N."/>
            <person name="Lu M."/>
            <person name="Kyrpides N."/>
            <person name="Mavromatis K."/>
            <person name="Ivanova N."/>
            <person name="Brettin T."/>
            <person name="Detter J.C."/>
            <person name="Han C."/>
            <person name="Larimer F."/>
            <person name="Land M."/>
            <person name="Hauser L."/>
            <person name="Markowitz V."/>
            <person name="Cheng J.-F."/>
            <person name="Hugenholtz P."/>
            <person name="Woyke T."/>
            <person name="Wu D."/>
            <person name="Pukall R."/>
            <person name="Steenblock K."/>
            <person name="Brambilla E."/>
            <person name="Klenk H.-P."/>
            <person name="Eisen J.A."/>
        </authorList>
    </citation>
    <scope>NUCLEOTIDE SEQUENCE [LARGE SCALE GENOMIC DNA]</scope>
    <source>
        <strain evidence="9">DSM 19664 / LMG 22246 / CIP 109416 / KR-200</strain>
    </source>
</reference>
<dbReference type="GO" id="GO:0006508">
    <property type="term" value="P:proteolysis"/>
    <property type="evidence" value="ECO:0007669"/>
    <property type="project" value="UniProtKB-KW"/>
</dbReference>
<evidence type="ECO:0000256" key="6">
    <source>
        <dbReference type="RuleBase" id="RU003355"/>
    </source>
</evidence>
<dbReference type="InterPro" id="IPR036852">
    <property type="entry name" value="Peptidase_S8/S53_dom_sf"/>
</dbReference>
<keyword evidence="4 5" id="KW-0720">Serine protease</keyword>
<keyword evidence="9" id="KW-1185">Reference proteome</keyword>
<evidence type="ECO:0000256" key="5">
    <source>
        <dbReference type="PROSITE-ProRule" id="PRU01240"/>
    </source>
</evidence>
<feature type="active site" description="Charge relay system" evidence="5">
    <location>
        <position position="268"/>
    </location>
</feature>
<dbReference type="Gene3D" id="3.40.50.200">
    <property type="entry name" value="Peptidase S8/S53 domain"/>
    <property type="match status" value="1"/>
</dbReference>
<evidence type="ECO:0000259" key="7">
    <source>
        <dbReference type="Pfam" id="PF00082"/>
    </source>
</evidence>
<evidence type="ECO:0000313" key="9">
    <source>
        <dbReference type="Proteomes" id="UP000010467"/>
    </source>
</evidence>
<dbReference type="OrthoDB" id="5240330at2"/>
<name>L0A2N3_DEIPD</name>
<dbReference type="Pfam" id="PF00082">
    <property type="entry name" value="Peptidase_S8"/>
    <property type="match status" value="1"/>
</dbReference>
<evidence type="ECO:0000256" key="4">
    <source>
        <dbReference type="ARBA" id="ARBA00022825"/>
    </source>
</evidence>
<sequence length="509" mass="51540">MIHFSARRGPAREALLTGRGIVALTVVGALLAACGSPGVRNPVPTNPVPTPPTSGCVPTAGVSAMQPLMNEPLTNESGTSSIPSVMGSAPDWSAPRVAGQLLVVSTAQTAMSPQSLRVLAGVATERLTQDVTLLRTPAGQTDRAFAASLEAQGLQVQPDYLYRALAQPNDPGAPRNAGLTVGGAVRRQGYLERINVQSAWDYLAAKCSVDFAPVTVAVLDTGVRRAHPELAGQLLPGRDFCSALDGEGNTCTGTDDDPSEVVGSNAGHGTGSAGLIGAATNNGQGIAGVAWSGTGTKMLSRILPVKIFGEKGGESFAPTSALVQGLDYARLQGARVVSMSLGFVESPEFDPALESAIGRADAAGIVMVAAAGNTPNEGIYYPASDPRVLSVGALGASDSLACYSARPSADQRSRGVELDLAAPGGSSPCGSGSDILTLTASGSSPYGLLVGTSEAAPQVAGVAALIRAYKPGLSAAQVRSILRSSARSVNGVRILDAGAAVRLAENPPR</sequence>
<dbReference type="SUPFAM" id="SSF52743">
    <property type="entry name" value="Subtilisin-like"/>
    <property type="match status" value="1"/>
</dbReference>
<dbReference type="Proteomes" id="UP000010467">
    <property type="component" value="Chromosome"/>
</dbReference>
<organism evidence="8 9">
    <name type="scientific">Deinococcus peraridilitoris (strain DSM 19664 / LMG 22246 / CIP 109416 / KR-200)</name>
    <dbReference type="NCBI Taxonomy" id="937777"/>
    <lineage>
        <taxon>Bacteria</taxon>
        <taxon>Thermotogati</taxon>
        <taxon>Deinococcota</taxon>
        <taxon>Deinococci</taxon>
        <taxon>Deinococcales</taxon>
        <taxon>Deinococcaceae</taxon>
        <taxon>Deinococcus</taxon>
    </lineage>
</organism>
<dbReference type="PRINTS" id="PR00723">
    <property type="entry name" value="SUBTILISIN"/>
</dbReference>
<dbReference type="PROSITE" id="PS00136">
    <property type="entry name" value="SUBTILASE_ASP"/>
    <property type="match status" value="1"/>
</dbReference>
<dbReference type="eggNOG" id="COG1404">
    <property type="taxonomic scope" value="Bacteria"/>
</dbReference>
<dbReference type="InterPro" id="IPR050131">
    <property type="entry name" value="Peptidase_S8_subtilisin-like"/>
</dbReference>
<dbReference type="HOGENOM" id="CLU_011263_15_6_0"/>
<dbReference type="InterPro" id="IPR023827">
    <property type="entry name" value="Peptidase_S8_Asp-AS"/>
</dbReference>
<comment type="similarity">
    <text evidence="1 5 6">Belongs to the peptidase S8 family.</text>
</comment>